<evidence type="ECO:0000256" key="1">
    <source>
        <dbReference type="SAM" id="Phobius"/>
    </source>
</evidence>
<dbReference type="RefSeq" id="WP_047119709.1">
    <property type="nucleotide sequence ID" value="NZ_CM125969.1"/>
</dbReference>
<dbReference type="NCBIfam" id="NF038396">
    <property type="entry name" value="NF038396 family protein"/>
    <property type="match status" value="1"/>
</dbReference>
<evidence type="ECO:0000313" key="2">
    <source>
        <dbReference type="EMBL" id="RBM00516.1"/>
    </source>
</evidence>
<comment type="caution">
    <text evidence="2">The sequence shown here is derived from an EMBL/GenBank/DDBJ whole genome shotgun (WGS) entry which is preliminary data.</text>
</comment>
<gene>
    <name evidence="2" type="ORF">C1H84_11240</name>
</gene>
<reference evidence="2 3" key="1">
    <citation type="submission" date="2018-01" db="EMBL/GenBank/DDBJ databases">
        <title>Glutamicibacter soli strain NHPC-3 Whole genome sequence and assembly.</title>
        <authorList>
            <person name="Choudhury P."/>
            <person name="Gupta D."/>
            <person name="Sengupta K."/>
            <person name="Jawed A."/>
            <person name="Sultana N."/>
            <person name="Saha P."/>
        </authorList>
    </citation>
    <scope>NUCLEOTIDE SEQUENCE [LARGE SCALE GENOMIC DNA]</scope>
    <source>
        <strain evidence="2 3">NHPC-3</strain>
    </source>
</reference>
<feature type="transmembrane region" description="Helical" evidence="1">
    <location>
        <begin position="12"/>
        <end position="38"/>
    </location>
</feature>
<accession>A0A365YCT9</accession>
<dbReference type="Proteomes" id="UP000252167">
    <property type="component" value="Unassembled WGS sequence"/>
</dbReference>
<protein>
    <recommendedName>
        <fullName evidence="4">Integral membrane protein</fullName>
    </recommendedName>
</protein>
<evidence type="ECO:0000313" key="3">
    <source>
        <dbReference type="Proteomes" id="UP000252167"/>
    </source>
</evidence>
<keyword evidence="3" id="KW-1185">Reference proteome</keyword>
<name>A0A365YCT9_9MICC</name>
<dbReference type="AlphaFoldDB" id="A0A365YCT9"/>
<organism evidence="2 3">
    <name type="scientific">Glutamicibacter soli</name>
    <dbReference type="NCBI Taxonomy" id="453836"/>
    <lineage>
        <taxon>Bacteria</taxon>
        <taxon>Bacillati</taxon>
        <taxon>Actinomycetota</taxon>
        <taxon>Actinomycetes</taxon>
        <taxon>Micrococcales</taxon>
        <taxon>Micrococcaceae</taxon>
        <taxon>Glutamicibacter</taxon>
    </lineage>
</organism>
<evidence type="ECO:0008006" key="4">
    <source>
        <dbReference type="Google" id="ProtNLM"/>
    </source>
</evidence>
<keyword evidence="1" id="KW-0472">Membrane</keyword>
<feature type="transmembrane region" description="Helical" evidence="1">
    <location>
        <begin position="44"/>
        <end position="65"/>
    </location>
</feature>
<dbReference type="EMBL" id="POAF01000005">
    <property type="protein sequence ID" value="RBM00516.1"/>
    <property type="molecule type" value="Genomic_DNA"/>
</dbReference>
<proteinExistence type="predicted"/>
<keyword evidence="1" id="KW-1133">Transmembrane helix</keyword>
<dbReference type="InterPro" id="IPR059228">
    <property type="entry name" value="Integral_mb_put"/>
</dbReference>
<sequence>MKKYLADLKQHSDALFVLGYMLFPLLALVVAVLGFFMVLGGHKIFGVILLFVPTQVFLYAAFWAIKNRKLLLEEK</sequence>
<keyword evidence="1" id="KW-0812">Transmembrane</keyword>